<dbReference type="HOGENOM" id="CLU_876687_0_0_11"/>
<dbReference type="RefSeq" id="WP_013115521.1">
    <property type="nucleotide sequence ID" value="NC_014151.1"/>
</dbReference>
<dbReference type="KEGG" id="cfl:Cfla_0268"/>
<accession>D5UGY4</accession>
<organism evidence="1 2">
    <name type="scientific">Cellulomonas flavigena (strain ATCC 482 / DSM 20109 / BCRC 11376 / JCM 18109 / NBRC 3775 / NCIMB 8073 / NRS 134)</name>
    <dbReference type="NCBI Taxonomy" id="446466"/>
    <lineage>
        <taxon>Bacteria</taxon>
        <taxon>Bacillati</taxon>
        <taxon>Actinomycetota</taxon>
        <taxon>Actinomycetes</taxon>
        <taxon>Micrococcales</taxon>
        <taxon>Cellulomonadaceae</taxon>
        <taxon>Cellulomonas</taxon>
    </lineage>
</organism>
<dbReference type="Proteomes" id="UP000000849">
    <property type="component" value="Chromosome"/>
</dbReference>
<name>D5UGY4_CELFN</name>
<dbReference type="InterPro" id="IPR011990">
    <property type="entry name" value="TPR-like_helical_dom_sf"/>
</dbReference>
<dbReference type="SUPFAM" id="SSF48452">
    <property type="entry name" value="TPR-like"/>
    <property type="match status" value="1"/>
</dbReference>
<dbReference type="Gene3D" id="1.25.40.10">
    <property type="entry name" value="Tetratricopeptide repeat domain"/>
    <property type="match status" value="1"/>
</dbReference>
<dbReference type="eggNOG" id="COG0457">
    <property type="taxonomic scope" value="Bacteria"/>
</dbReference>
<dbReference type="EMBL" id="CP001964">
    <property type="protein sequence ID" value="ADG73187.1"/>
    <property type="molecule type" value="Genomic_DNA"/>
</dbReference>
<evidence type="ECO:0000313" key="1">
    <source>
        <dbReference type="EMBL" id="ADG73187.1"/>
    </source>
</evidence>
<dbReference type="STRING" id="446466.Cfla_0268"/>
<evidence type="ECO:0008006" key="3">
    <source>
        <dbReference type="Google" id="ProtNLM"/>
    </source>
</evidence>
<gene>
    <name evidence="1" type="ordered locus">Cfla_0268</name>
</gene>
<reference evidence="1 2" key="1">
    <citation type="journal article" date="2010" name="Stand. Genomic Sci.">
        <title>Complete genome sequence of Cellulomonas flavigena type strain (134).</title>
        <authorList>
            <person name="Abt B."/>
            <person name="Foster B."/>
            <person name="Lapidus A."/>
            <person name="Clum A."/>
            <person name="Sun H."/>
            <person name="Pukall R."/>
            <person name="Lucas S."/>
            <person name="Glavina Del Rio T."/>
            <person name="Nolan M."/>
            <person name="Tice H."/>
            <person name="Cheng J.F."/>
            <person name="Pitluck S."/>
            <person name="Liolios K."/>
            <person name="Ivanova N."/>
            <person name="Mavromatis K."/>
            <person name="Ovchinnikova G."/>
            <person name="Pati A."/>
            <person name="Goodwin L."/>
            <person name="Chen A."/>
            <person name="Palaniappan K."/>
            <person name="Land M."/>
            <person name="Hauser L."/>
            <person name="Chang Y.J."/>
            <person name="Jeffries C.D."/>
            <person name="Rohde M."/>
            <person name="Goker M."/>
            <person name="Woyke T."/>
            <person name="Bristow J."/>
            <person name="Eisen J.A."/>
            <person name="Markowitz V."/>
            <person name="Hugenholtz P."/>
            <person name="Kyrpides N.C."/>
            <person name="Klenk H.P."/>
        </authorList>
    </citation>
    <scope>NUCLEOTIDE SEQUENCE [LARGE SCALE GENOMIC DNA]</scope>
    <source>
        <strain evidence="2">ATCC 482 / DSM 20109 / BCRC 11376 / JCM 18109 / NBRC 3775 / NCIMB 8073 / NRS 134</strain>
    </source>
</reference>
<evidence type="ECO:0000313" key="2">
    <source>
        <dbReference type="Proteomes" id="UP000000849"/>
    </source>
</evidence>
<protein>
    <recommendedName>
        <fullName evidence="3">Tetratricopeptide TPR_2 repeat protein</fullName>
    </recommendedName>
</protein>
<proteinExistence type="predicted"/>
<keyword evidence="2" id="KW-1185">Reference proteome</keyword>
<dbReference type="AlphaFoldDB" id="D5UGY4"/>
<sequence length="316" mass="34371">MRFRRGTSALRRAYRHALDDGDHAAAERLARQIVEQDSSDGAMWFDLGLAAKRRRDWPAAIEHNERALAAAAEPTEEPAAWNLGIAATAVGDWARARRAWSAFGITMPPGDGPLEMRLGHVPVRLNPGETELGEDPLTLDGVVHDPEVVWAERLSPAHARIANVPTPDSGHRWGDLVLHDGVPDGERFDGHRWVSVFNELALLERSPHPTWTVEVTAPSDEDRAALVELVEGIDRAAEDWTTSVRPLCPECSRGRPGKHDHDDGADAGPVRLFGLAGSRDELTDVLIAWAATGAGRSWDTLGPAVGRDRTGPDAGR</sequence>